<name>A0ABX9SLR9_9GAMM</name>
<accession>A0ABX9SLR9</accession>
<evidence type="ECO:0008006" key="3">
    <source>
        <dbReference type="Google" id="ProtNLM"/>
    </source>
</evidence>
<comment type="caution">
    <text evidence="1">The sequence shown here is derived from an EMBL/GenBank/DDBJ whole genome shotgun (WGS) entry which is preliminary data.</text>
</comment>
<proteinExistence type="predicted"/>
<dbReference type="RefSeq" id="WP_015834526.1">
    <property type="nucleotide sequence ID" value="NC_012962.1"/>
</dbReference>
<dbReference type="EMBL" id="RBLJ01000004">
    <property type="protein sequence ID" value="RKS57162.1"/>
    <property type="molecule type" value="Genomic_DNA"/>
</dbReference>
<protein>
    <recommendedName>
        <fullName evidence="3">HPr kinase</fullName>
    </recommendedName>
</protein>
<evidence type="ECO:0000313" key="2">
    <source>
        <dbReference type="Proteomes" id="UP000280955"/>
    </source>
</evidence>
<gene>
    <name evidence="1" type="ORF">BDD30_3803</name>
</gene>
<reference evidence="1 2" key="1">
    <citation type="submission" date="2018-10" db="EMBL/GenBank/DDBJ databases">
        <title>Genomic Encyclopedia of Archaeal and Bacterial Type Strains, Phase II (KMG-II): from individual species to whole genera.</title>
        <authorList>
            <person name="Goeker M."/>
        </authorList>
    </citation>
    <scope>NUCLEOTIDE SEQUENCE [LARGE SCALE GENOMIC DNA]</scope>
    <source>
        <strain evidence="1 2">DSM 15149</strain>
    </source>
</reference>
<keyword evidence="2" id="KW-1185">Reference proteome</keyword>
<dbReference type="Proteomes" id="UP000280955">
    <property type="component" value="Unassembled WGS sequence"/>
</dbReference>
<organism evidence="1 2">
    <name type="scientific">Photorhabdus asymbiotica</name>
    <dbReference type="NCBI Taxonomy" id="291112"/>
    <lineage>
        <taxon>Bacteria</taxon>
        <taxon>Pseudomonadati</taxon>
        <taxon>Pseudomonadota</taxon>
        <taxon>Gammaproteobacteria</taxon>
        <taxon>Enterobacterales</taxon>
        <taxon>Morganellaceae</taxon>
        <taxon>Photorhabdus</taxon>
    </lineage>
</organism>
<evidence type="ECO:0000313" key="1">
    <source>
        <dbReference type="EMBL" id="RKS57162.1"/>
    </source>
</evidence>
<sequence length="335" mass="38619">MNKLVISKATFKVTLISLNKTLLDIISKNLVPYYESSFQHVDLSGWTIYIGQQAKSDVMEDSLIVDVAKPQGEPERRYIISKNNKIILIESPIEDIWQVQHAYRLIRVLSRIHFYNEGMRFFHGGFVKYGSHGIVFMGGKRSGKTTSILTTLGNSQSEFVTNDDLGIRISKDGVLGYGWPRAVSVRKDTLNLPHIYQYLAHKQQELSHPANSVMSNPFYTFFYPKEISDAFSSELEPIYKVNVVIFPSFVNNVNEVKTKRLTKAQFFENLTYNFESEFNKYSDFLSDQIHHDDNWSRQVIDKLVSSVEGYEVVQDFDRMLDLNTVLDRILNGEIK</sequence>